<organism evidence="2 3">
    <name type="scientific">Prunus persica</name>
    <name type="common">Peach</name>
    <name type="synonym">Amygdalus persica</name>
    <dbReference type="NCBI Taxonomy" id="3760"/>
    <lineage>
        <taxon>Eukaryota</taxon>
        <taxon>Viridiplantae</taxon>
        <taxon>Streptophyta</taxon>
        <taxon>Embryophyta</taxon>
        <taxon>Tracheophyta</taxon>
        <taxon>Spermatophyta</taxon>
        <taxon>Magnoliopsida</taxon>
        <taxon>eudicotyledons</taxon>
        <taxon>Gunneridae</taxon>
        <taxon>Pentapetalae</taxon>
        <taxon>rosids</taxon>
        <taxon>fabids</taxon>
        <taxon>Rosales</taxon>
        <taxon>Rosaceae</taxon>
        <taxon>Amygdaloideae</taxon>
        <taxon>Amygdaleae</taxon>
        <taxon>Prunus</taxon>
    </lineage>
</organism>
<dbReference type="Proteomes" id="UP000006882">
    <property type="component" value="Chromosome G7"/>
</dbReference>
<evidence type="ECO:0000313" key="2">
    <source>
        <dbReference type="EMBL" id="ONH94300.1"/>
    </source>
</evidence>
<keyword evidence="1" id="KW-0812">Transmembrane</keyword>
<keyword evidence="1" id="KW-1133">Transmembrane helix</keyword>
<proteinExistence type="predicted"/>
<feature type="transmembrane region" description="Helical" evidence="1">
    <location>
        <begin position="101"/>
        <end position="123"/>
    </location>
</feature>
<gene>
    <name evidence="2" type="ORF">PRUPE_7G009300</name>
</gene>
<sequence>MGGELGGPSLHHRFEPRISGGLCARDGGLTRKEITEVDDNSEFSKVILIIVSEAHCRLQYFSSVAIFVVVIVSYFIDFRIRIPPLQFRMHKHTNTQTQRTAFFLALTSELAMQFCEAFGTYFINSFYDICPKQKAFFFHES</sequence>
<keyword evidence="3" id="KW-1185">Reference proteome</keyword>
<dbReference type="Gramene" id="ONH94300">
    <property type="protein sequence ID" value="ONH94300"/>
    <property type="gene ID" value="PRUPE_7G009300"/>
</dbReference>
<feature type="transmembrane region" description="Helical" evidence="1">
    <location>
        <begin position="60"/>
        <end position="80"/>
    </location>
</feature>
<dbReference type="AlphaFoldDB" id="A0A251N4L4"/>
<name>A0A251N4L4_PRUPE</name>
<keyword evidence="1" id="KW-0472">Membrane</keyword>
<evidence type="ECO:0000313" key="3">
    <source>
        <dbReference type="Proteomes" id="UP000006882"/>
    </source>
</evidence>
<reference evidence="2 3" key="1">
    <citation type="journal article" date="2013" name="Nat. Genet.">
        <title>The high-quality draft genome of peach (Prunus persica) identifies unique patterns of genetic diversity, domestication and genome evolution.</title>
        <authorList>
            <consortium name="International Peach Genome Initiative"/>
            <person name="Verde I."/>
            <person name="Abbott A.G."/>
            <person name="Scalabrin S."/>
            <person name="Jung S."/>
            <person name="Shu S."/>
            <person name="Marroni F."/>
            <person name="Zhebentyayeva T."/>
            <person name="Dettori M.T."/>
            <person name="Grimwood J."/>
            <person name="Cattonaro F."/>
            <person name="Zuccolo A."/>
            <person name="Rossini L."/>
            <person name="Jenkins J."/>
            <person name="Vendramin E."/>
            <person name="Meisel L.A."/>
            <person name="Decroocq V."/>
            <person name="Sosinski B."/>
            <person name="Prochnik S."/>
            <person name="Mitros T."/>
            <person name="Policriti A."/>
            <person name="Cipriani G."/>
            <person name="Dondini L."/>
            <person name="Ficklin S."/>
            <person name="Goodstein D.M."/>
            <person name="Xuan P."/>
            <person name="Del Fabbro C."/>
            <person name="Aramini V."/>
            <person name="Copetti D."/>
            <person name="Gonzalez S."/>
            <person name="Horner D.S."/>
            <person name="Falchi R."/>
            <person name="Lucas S."/>
            <person name="Mica E."/>
            <person name="Maldonado J."/>
            <person name="Lazzari B."/>
            <person name="Bielenberg D."/>
            <person name="Pirona R."/>
            <person name="Miculan M."/>
            <person name="Barakat A."/>
            <person name="Testolin R."/>
            <person name="Stella A."/>
            <person name="Tartarini S."/>
            <person name="Tonutti P."/>
            <person name="Arus P."/>
            <person name="Orellana A."/>
            <person name="Wells C."/>
            <person name="Main D."/>
            <person name="Vizzotto G."/>
            <person name="Silva H."/>
            <person name="Salamini F."/>
            <person name="Schmutz J."/>
            <person name="Morgante M."/>
            <person name="Rokhsar D.S."/>
        </authorList>
    </citation>
    <scope>NUCLEOTIDE SEQUENCE [LARGE SCALE GENOMIC DNA]</scope>
    <source>
        <strain evidence="3">cv. Nemared</strain>
    </source>
</reference>
<accession>A0A251N4L4</accession>
<evidence type="ECO:0000256" key="1">
    <source>
        <dbReference type="SAM" id="Phobius"/>
    </source>
</evidence>
<protein>
    <submittedName>
        <fullName evidence="2">Uncharacterized protein</fullName>
    </submittedName>
</protein>
<dbReference type="EMBL" id="CM007657">
    <property type="protein sequence ID" value="ONH94300.1"/>
    <property type="molecule type" value="Genomic_DNA"/>
</dbReference>